<dbReference type="STRING" id="207559.Dde_3508"/>
<comment type="similarity">
    <text evidence="2">Belongs to the methyl-accepting chemotaxis (MCP) protein family.</text>
</comment>
<dbReference type="Pfam" id="PF14827">
    <property type="entry name" value="dCache_3"/>
    <property type="match status" value="1"/>
</dbReference>
<evidence type="ECO:0000313" key="9">
    <source>
        <dbReference type="EMBL" id="ABB40301.1"/>
    </source>
</evidence>
<dbReference type="Pfam" id="PF00015">
    <property type="entry name" value="MCPsignal"/>
    <property type="match status" value="1"/>
</dbReference>
<keyword evidence="1 3" id="KW-0807">Transducer</keyword>
<keyword evidence="10" id="KW-1185">Reference proteome</keyword>
<dbReference type="PANTHER" id="PTHR32089">
    <property type="entry name" value="METHYL-ACCEPTING CHEMOTAXIS PROTEIN MCPB"/>
    <property type="match status" value="1"/>
</dbReference>
<dbReference type="PRINTS" id="PR00260">
    <property type="entry name" value="CHEMTRNSDUCR"/>
</dbReference>
<evidence type="ECO:0000259" key="7">
    <source>
        <dbReference type="PROSITE" id="PS50111"/>
    </source>
</evidence>
<dbReference type="PANTHER" id="PTHR32089:SF112">
    <property type="entry name" value="LYSOZYME-LIKE PROTEIN-RELATED"/>
    <property type="match status" value="1"/>
</dbReference>
<evidence type="ECO:0000256" key="1">
    <source>
        <dbReference type="ARBA" id="ARBA00023224"/>
    </source>
</evidence>
<feature type="region of interest" description="Disordered" evidence="5">
    <location>
        <begin position="466"/>
        <end position="485"/>
    </location>
</feature>
<keyword evidence="4" id="KW-0175">Coiled coil</keyword>
<dbReference type="PROSITE" id="PS50885">
    <property type="entry name" value="HAMP"/>
    <property type="match status" value="1"/>
</dbReference>
<dbReference type="PROSITE" id="PS50111">
    <property type="entry name" value="CHEMOTAXIS_TRANSDUC_2"/>
    <property type="match status" value="1"/>
</dbReference>
<dbReference type="GO" id="GO:0004888">
    <property type="term" value="F:transmembrane signaling receptor activity"/>
    <property type="evidence" value="ECO:0007669"/>
    <property type="project" value="InterPro"/>
</dbReference>
<feature type="compositionally biased region" description="Basic and acidic residues" evidence="5">
    <location>
        <begin position="473"/>
        <end position="482"/>
    </location>
</feature>
<dbReference type="SMART" id="SM00283">
    <property type="entry name" value="MA"/>
    <property type="match status" value="1"/>
</dbReference>
<feature type="transmembrane region" description="Helical" evidence="6">
    <location>
        <begin position="6"/>
        <end position="29"/>
    </location>
</feature>
<dbReference type="InterPro" id="IPR004090">
    <property type="entry name" value="Chemotax_Me-accpt_rcpt"/>
</dbReference>
<dbReference type="eggNOG" id="COG0840">
    <property type="taxonomic scope" value="Bacteria"/>
</dbReference>
<keyword evidence="6" id="KW-0472">Membrane</keyword>
<evidence type="ECO:0000256" key="4">
    <source>
        <dbReference type="SAM" id="Coils"/>
    </source>
</evidence>
<dbReference type="GO" id="GO:0006935">
    <property type="term" value="P:chemotaxis"/>
    <property type="evidence" value="ECO:0007669"/>
    <property type="project" value="InterPro"/>
</dbReference>
<dbReference type="Gene3D" id="6.10.340.10">
    <property type="match status" value="1"/>
</dbReference>
<dbReference type="Proteomes" id="UP000002710">
    <property type="component" value="Chromosome"/>
</dbReference>
<dbReference type="EMBL" id="CP000112">
    <property type="protein sequence ID" value="ABB40301.1"/>
    <property type="molecule type" value="Genomic_DNA"/>
</dbReference>
<evidence type="ECO:0000313" key="10">
    <source>
        <dbReference type="Proteomes" id="UP000002710"/>
    </source>
</evidence>
<organism evidence="9 10">
    <name type="scientific">Oleidesulfovibrio alaskensis (strain ATCC BAA-1058 / DSM 17464 / G20)</name>
    <name type="common">Desulfovibrio alaskensis</name>
    <dbReference type="NCBI Taxonomy" id="207559"/>
    <lineage>
        <taxon>Bacteria</taxon>
        <taxon>Pseudomonadati</taxon>
        <taxon>Thermodesulfobacteriota</taxon>
        <taxon>Desulfovibrionia</taxon>
        <taxon>Desulfovibrionales</taxon>
        <taxon>Desulfovibrionaceae</taxon>
        <taxon>Oleidesulfovibrio</taxon>
    </lineage>
</organism>
<evidence type="ECO:0000256" key="5">
    <source>
        <dbReference type="SAM" id="MobiDB-lite"/>
    </source>
</evidence>
<keyword evidence="6" id="KW-0812">Transmembrane</keyword>
<dbReference type="KEGG" id="dde:Dde_3508"/>
<protein>
    <submittedName>
        <fullName evidence="9">Methyl-accepting chemotaxis sensory transducer</fullName>
    </submittedName>
</protein>
<feature type="domain" description="HAMP" evidence="8">
    <location>
        <begin position="317"/>
        <end position="369"/>
    </location>
</feature>
<dbReference type="CDD" id="cd11386">
    <property type="entry name" value="MCP_signal"/>
    <property type="match status" value="1"/>
</dbReference>
<dbReference type="GO" id="GO:0016020">
    <property type="term" value="C:membrane"/>
    <property type="evidence" value="ECO:0007669"/>
    <property type="project" value="InterPro"/>
</dbReference>
<evidence type="ECO:0000256" key="3">
    <source>
        <dbReference type="PROSITE-ProRule" id="PRU00284"/>
    </source>
</evidence>
<dbReference type="InterPro" id="IPR004089">
    <property type="entry name" value="MCPsignal_dom"/>
</dbReference>
<proteinExistence type="inferred from homology"/>
<evidence type="ECO:0000259" key="8">
    <source>
        <dbReference type="PROSITE" id="PS50885"/>
    </source>
</evidence>
<evidence type="ECO:0000256" key="6">
    <source>
        <dbReference type="SAM" id="Phobius"/>
    </source>
</evidence>
<dbReference type="PROSITE" id="PS51257">
    <property type="entry name" value="PROKAR_LIPOPROTEIN"/>
    <property type="match status" value="1"/>
</dbReference>
<evidence type="ECO:0000256" key="2">
    <source>
        <dbReference type="ARBA" id="ARBA00029447"/>
    </source>
</evidence>
<dbReference type="GO" id="GO:0007165">
    <property type="term" value="P:signal transduction"/>
    <property type="evidence" value="ECO:0007669"/>
    <property type="project" value="UniProtKB-KW"/>
</dbReference>
<dbReference type="InterPro" id="IPR029150">
    <property type="entry name" value="dCache_3"/>
</dbReference>
<dbReference type="RefSeq" id="WP_011369200.1">
    <property type="nucleotide sequence ID" value="NC_007519.1"/>
</dbReference>
<feature type="coiled-coil region" evidence="4">
    <location>
        <begin position="354"/>
        <end position="405"/>
    </location>
</feature>
<feature type="domain" description="Methyl-accepting transducer" evidence="7">
    <location>
        <begin position="417"/>
        <end position="653"/>
    </location>
</feature>
<gene>
    <name evidence="9" type="ordered locus">Dde_3508</name>
</gene>
<sequence length="695" mass="74916">MKSLGTYTIGLLLAASLAISAACGILFHLQEKKVRQETLQNEYATMIHSLQQRLEKKIDIGITNSISFASSADLVHLVRTQDREGLMRHVSSIGDIFKKTSNFRGIRLHIFDAEGRTLVRSWNKDKHGDAPAAAGEVLRAAARQGQAASAFVLDEDGLLLRGTAFIGQPDNIAGYIQFIQGVGSISRDFEKEGMFFVQLVSADGASPPDSLRNNTRLGGYVLANNKWFSSSVVQRLEDIDLTRVTRDRYFISDGLFVVVEPVLDLQGRQTGLYLLAKDAHIVEAKISAAMEAGLYILITMGFGFLIIFTVIYAVLRIKVITPLVNIKKFAEEVAAGDWQATPRGAYAFEFDVLKQSLLSMVHELEAANETAEQKSAAATREAEKSQRAAEEAAEAKIQAEKARSEGVLYATRQLSQAVSGIMETADELARDIDGCSQGAHEQAQQLQLSSTAMEEMNASVMEIAGRTGQNAESTEHARKEADSGNSVVQEVIRSINEVHEIARNLATEMDELGKHAAGIGQVVNMISDIADQTNLLALNAAIEAARAGESGRGFAVVADEVRKLAEKTQSATKEVERSVSAIRTSITGNIANAQNALAVTQTANGYAADSGKALETIVRLISASSQEVSAIAHSSEQQVEASEAINASLDKVATLSSSTVSLMEEAAKAVQHLAGLATQLRQIICSMEDENNPMC</sequence>
<dbReference type="HOGENOM" id="CLU_000445_107_19_7"/>
<accession>Q30VJ5</accession>
<keyword evidence="6" id="KW-1133">Transmembrane helix</keyword>
<dbReference type="AlphaFoldDB" id="Q30VJ5"/>
<feature type="transmembrane region" description="Helical" evidence="6">
    <location>
        <begin position="294"/>
        <end position="315"/>
    </location>
</feature>
<name>Q30VJ5_OLEA2</name>
<dbReference type="InterPro" id="IPR003660">
    <property type="entry name" value="HAMP_dom"/>
</dbReference>
<dbReference type="SUPFAM" id="SSF58104">
    <property type="entry name" value="Methyl-accepting chemotaxis protein (MCP) signaling domain"/>
    <property type="match status" value="1"/>
</dbReference>
<dbReference type="Gene3D" id="1.10.287.950">
    <property type="entry name" value="Methyl-accepting chemotaxis protein"/>
    <property type="match status" value="1"/>
</dbReference>
<reference evidence="9 10" key="1">
    <citation type="journal article" date="2011" name="J. Bacteriol.">
        <title>Complete genome sequence and updated annotation of Desulfovibrio alaskensis G20.</title>
        <authorList>
            <person name="Hauser L.J."/>
            <person name="Land M.L."/>
            <person name="Brown S.D."/>
            <person name="Larimer F."/>
            <person name="Keller K.L."/>
            <person name="Rapp-Giles B.J."/>
            <person name="Price M.N."/>
            <person name="Lin M."/>
            <person name="Bruce D.C."/>
            <person name="Detter J.C."/>
            <person name="Tapia R."/>
            <person name="Han C.S."/>
            <person name="Goodwin L.A."/>
            <person name="Cheng J.F."/>
            <person name="Pitluck S."/>
            <person name="Copeland A."/>
            <person name="Lucas S."/>
            <person name="Nolan M."/>
            <person name="Lapidus A.L."/>
            <person name="Palumbo A.V."/>
            <person name="Wall J.D."/>
        </authorList>
    </citation>
    <scope>NUCLEOTIDE SEQUENCE [LARGE SCALE GENOMIC DNA]</scope>
    <source>
        <strain evidence="10">ATCC BAA 1058 / DSM 17464 / G20</strain>
    </source>
</reference>